<organism evidence="2 3">
    <name type="scientific">Microbacterium profundi</name>
    <dbReference type="NCBI Taxonomy" id="450380"/>
    <lineage>
        <taxon>Bacteria</taxon>
        <taxon>Bacillati</taxon>
        <taxon>Actinomycetota</taxon>
        <taxon>Actinomycetes</taxon>
        <taxon>Micrococcales</taxon>
        <taxon>Microbacteriaceae</taxon>
        <taxon>Microbacterium</taxon>
    </lineage>
</organism>
<sequence length="176" mass="17716">MTRKAGDTPGVVFTDVGRIRPNAPTAVFLAPRVSATVGAVILGAGLAGCSAAPDDGAATATPAPTSTATEAPATDGTPAMDYTDGTYEATGWYGSLPSHQDVTLALEADVVMDVSLTTPAEDSTSLGHQQRFAEAIDAEILGVDIDSIAIDRLAGASGCSEGFMSALAEIKTAART</sequence>
<evidence type="ECO:0000313" key="3">
    <source>
        <dbReference type="Proteomes" id="UP001553715"/>
    </source>
</evidence>
<reference evidence="2 3" key="1">
    <citation type="submission" date="2024-06" db="EMBL/GenBank/DDBJ databases">
        <title>The Natural Products Discovery Center: Release of the First 8490 Sequenced Strains for Exploring Actinobacteria Biosynthetic Diversity.</title>
        <authorList>
            <person name="Kalkreuter E."/>
            <person name="Kautsar S.A."/>
            <person name="Yang D."/>
            <person name="Bader C.D."/>
            <person name="Teijaro C.N."/>
            <person name="Fluegel L."/>
            <person name="Davis C.M."/>
            <person name="Simpson J.R."/>
            <person name="Lauterbach L."/>
            <person name="Steele A.D."/>
            <person name="Gui C."/>
            <person name="Meng S."/>
            <person name="Li G."/>
            <person name="Viehrig K."/>
            <person name="Ye F."/>
            <person name="Su P."/>
            <person name="Kiefer A.F."/>
            <person name="Nichols A."/>
            <person name="Cepeda A.J."/>
            <person name="Yan W."/>
            <person name="Fan B."/>
            <person name="Jiang Y."/>
            <person name="Adhikari A."/>
            <person name="Zheng C.-J."/>
            <person name="Schuster L."/>
            <person name="Cowan T.M."/>
            <person name="Smanski M.J."/>
            <person name="Chevrette M.G."/>
            <person name="De Carvalho L.P.S."/>
            <person name="Shen B."/>
        </authorList>
    </citation>
    <scope>NUCLEOTIDE SEQUENCE [LARGE SCALE GENOMIC DNA]</scope>
    <source>
        <strain evidence="2 3">NPDC077434</strain>
    </source>
</reference>
<keyword evidence="3" id="KW-1185">Reference proteome</keyword>
<gene>
    <name evidence="2" type="ORF">AB0301_03090</name>
</gene>
<evidence type="ECO:0000256" key="1">
    <source>
        <dbReference type="SAM" id="MobiDB-lite"/>
    </source>
</evidence>
<evidence type="ECO:0008006" key="4">
    <source>
        <dbReference type="Google" id="ProtNLM"/>
    </source>
</evidence>
<proteinExistence type="predicted"/>
<comment type="caution">
    <text evidence="2">The sequence shown here is derived from an EMBL/GenBank/DDBJ whole genome shotgun (WGS) entry which is preliminary data.</text>
</comment>
<dbReference type="EMBL" id="JBFBMH010000003">
    <property type="protein sequence ID" value="MEW1974058.1"/>
    <property type="molecule type" value="Genomic_DNA"/>
</dbReference>
<accession>A0ABV3LH30</accession>
<dbReference type="Proteomes" id="UP001553715">
    <property type="component" value="Unassembled WGS sequence"/>
</dbReference>
<evidence type="ECO:0000313" key="2">
    <source>
        <dbReference type="EMBL" id="MEW1974058.1"/>
    </source>
</evidence>
<feature type="compositionally biased region" description="Low complexity" evidence="1">
    <location>
        <begin position="54"/>
        <end position="75"/>
    </location>
</feature>
<feature type="region of interest" description="Disordered" evidence="1">
    <location>
        <begin position="54"/>
        <end position="82"/>
    </location>
</feature>
<name>A0ABV3LH30_9MICO</name>
<protein>
    <recommendedName>
        <fullName evidence="4">FMN-binding domain-containing protein</fullName>
    </recommendedName>
</protein>
<dbReference type="RefSeq" id="WP_366232349.1">
    <property type="nucleotide sequence ID" value="NZ_JBFBMH010000003.1"/>
</dbReference>